<dbReference type="InterPro" id="IPR048068">
    <property type="entry name" value="LarA-like"/>
</dbReference>
<dbReference type="OrthoDB" id="9770545at2"/>
<dbReference type="EMBL" id="SSMQ01000043">
    <property type="protein sequence ID" value="TKD00900.1"/>
    <property type="molecule type" value="Genomic_DNA"/>
</dbReference>
<gene>
    <name evidence="2" type="ORF">E8A74_32660</name>
</gene>
<reference evidence="2 3" key="1">
    <citation type="submission" date="2019-04" db="EMBL/GenBank/DDBJ databases">
        <authorList>
            <person name="Li Y."/>
            <person name="Wang J."/>
        </authorList>
    </citation>
    <scope>NUCLEOTIDE SEQUENCE [LARGE SCALE GENOMIC DNA]</scope>
    <source>
        <strain evidence="2 3">DSM 14668</strain>
    </source>
</reference>
<dbReference type="PANTHER" id="PTHR33171">
    <property type="entry name" value="LAR_N DOMAIN-CONTAINING PROTEIN"/>
    <property type="match status" value="1"/>
</dbReference>
<sequence>MLIGQGSPGQCLTDEAVHEILDEALAALPLTGKRLLVLLPDATRTAPIPLLFRLLHRLLAGRVARLDYLIALGTHPPMETAAIERLVGKDAPGRDGGRTSIFNHAWDDPGALATLSVIGEDEMARLTGGLLAVATEVRINRRIFDYDQLLICGPVFPHEVVGFSGGAKYLFPGIAGREIIDTTHWLGALSTSMSTIGVKDTIVRRVIHRAAEFVPVPVLCAALVLRGVDLHGLYVGPHAQAWSAAADLSNELNIVHTARRYKRVLSLPSTKYADLWTAAKAMYKTEPVVEDGGEVVIYAPHLAEVSFTHGTLIDRVGYHVRDYFLAQWERFRTIPLSILAHSTHVKGAGSYDAEQGERPRIQVTLATGIPEERCRRIHLGFADPRHVDPAAWEGREEEGILVVRNAGEVLYRLRGA</sequence>
<comment type="caution">
    <text evidence="2">The sequence shown here is derived from an EMBL/GenBank/DDBJ whole genome shotgun (WGS) entry which is preliminary data.</text>
</comment>
<evidence type="ECO:0000313" key="3">
    <source>
        <dbReference type="Proteomes" id="UP000309215"/>
    </source>
</evidence>
<organism evidence="2 3">
    <name type="scientific">Polyangium fumosum</name>
    <dbReference type="NCBI Taxonomy" id="889272"/>
    <lineage>
        <taxon>Bacteria</taxon>
        <taxon>Pseudomonadati</taxon>
        <taxon>Myxococcota</taxon>
        <taxon>Polyangia</taxon>
        <taxon>Polyangiales</taxon>
        <taxon>Polyangiaceae</taxon>
        <taxon>Polyangium</taxon>
    </lineage>
</organism>
<dbReference type="AlphaFoldDB" id="A0A4U1J2Q4"/>
<dbReference type="Proteomes" id="UP000309215">
    <property type="component" value="Unassembled WGS sequence"/>
</dbReference>
<dbReference type="InterPro" id="IPR018657">
    <property type="entry name" value="LarA-like_N"/>
</dbReference>
<evidence type="ECO:0000259" key="1">
    <source>
        <dbReference type="Pfam" id="PF09861"/>
    </source>
</evidence>
<dbReference type="Gene3D" id="3.90.226.30">
    <property type="match status" value="1"/>
</dbReference>
<dbReference type="InterPro" id="IPR043166">
    <property type="entry name" value="LarA-like_C"/>
</dbReference>
<protein>
    <submittedName>
        <fullName evidence="2">DUF2088 domain-containing protein</fullName>
    </submittedName>
</protein>
<evidence type="ECO:0000313" key="2">
    <source>
        <dbReference type="EMBL" id="TKD00900.1"/>
    </source>
</evidence>
<dbReference type="Pfam" id="PF09861">
    <property type="entry name" value="Lar_N"/>
    <property type="match status" value="1"/>
</dbReference>
<dbReference type="PANTHER" id="PTHR33171:SF17">
    <property type="entry name" value="LARA-LIKE N-TERMINAL DOMAIN-CONTAINING PROTEIN"/>
    <property type="match status" value="1"/>
</dbReference>
<dbReference type="RefSeq" id="WP_136933040.1">
    <property type="nucleotide sequence ID" value="NZ_SSMQ01000043.1"/>
</dbReference>
<proteinExistence type="predicted"/>
<feature type="domain" description="LarA-like N-terminal" evidence="1">
    <location>
        <begin position="22"/>
        <end position="189"/>
    </location>
</feature>
<accession>A0A4U1J2Q4</accession>
<dbReference type="Gene3D" id="3.40.50.11440">
    <property type="match status" value="1"/>
</dbReference>
<dbReference type="GO" id="GO:0050043">
    <property type="term" value="F:lactate racemase activity"/>
    <property type="evidence" value="ECO:0007669"/>
    <property type="project" value="InterPro"/>
</dbReference>
<name>A0A4U1J2Q4_9BACT</name>
<keyword evidence="3" id="KW-1185">Reference proteome</keyword>